<dbReference type="AlphaFoldDB" id="A0A479ZV32"/>
<gene>
    <name evidence="1" type="ORF">SR1949_02100</name>
</gene>
<dbReference type="GO" id="GO:0003676">
    <property type="term" value="F:nucleic acid binding"/>
    <property type="evidence" value="ECO:0007669"/>
    <property type="project" value="InterPro"/>
</dbReference>
<dbReference type="Pfam" id="PF08814">
    <property type="entry name" value="XisH"/>
    <property type="match status" value="1"/>
</dbReference>
<dbReference type="InterPro" id="IPR011856">
    <property type="entry name" value="tRNA_endonuc-like_dom_sf"/>
</dbReference>
<dbReference type="InterPro" id="IPR011335">
    <property type="entry name" value="Restrct_endonuc-II-like"/>
</dbReference>
<protein>
    <submittedName>
        <fullName evidence="1">FdxN element excision controlling factor XisH-like protein</fullName>
    </submittedName>
</protein>
<evidence type="ECO:0000313" key="2">
    <source>
        <dbReference type="Proteomes" id="UP000300142"/>
    </source>
</evidence>
<accession>A0A479ZV32</accession>
<dbReference type="Gene3D" id="3.40.1350.10">
    <property type="match status" value="1"/>
</dbReference>
<dbReference type="RefSeq" id="WP_096572961.1">
    <property type="nucleotide sequence ID" value="NZ_BJCE01000003.1"/>
</dbReference>
<organism evidence="1 2">
    <name type="scientific">Sphaerospermopsis reniformis</name>
    <dbReference type="NCBI Taxonomy" id="531300"/>
    <lineage>
        <taxon>Bacteria</taxon>
        <taxon>Bacillati</taxon>
        <taxon>Cyanobacteriota</taxon>
        <taxon>Cyanophyceae</taxon>
        <taxon>Nostocales</taxon>
        <taxon>Aphanizomenonaceae</taxon>
        <taxon>Sphaerospermopsis</taxon>
    </lineage>
</organism>
<proteinExistence type="predicted"/>
<dbReference type="Proteomes" id="UP000300142">
    <property type="component" value="Unassembled WGS sequence"/>
</dbReference>
<name>A0A479ZV32_9CYAN</name>
<dbReference type="EMBL" id="BJCE01000003">
    <property type="protein sequence ID" value="GCL35118.1"/>
    <property type="molecule type" value="Genomic_DNA"/>
</dbReference>
<dbReference type="InterPro" id="IPR014919">
    <property type="entry name" value="XisH"/>
</dbReference>
<evidence type="ECO:0000313" key="1">
    <source>
        <dbReference type="EMBL" id="GCL35118.1"/>
    </source>
</evidence>
<reference evidence="2" key="1">
    <citation type="submission" date="2019-02" db="EMBL/GenBank/DDBJ databases">
        <title>Draft genome sequence of Sphaerospermopsis reniformis NIES-1949.</title>
        <authorList>
            <person name="Yamaguchi H."/>
            <person name="Suzuki S."/>
            <person name="Kawachi M."/>
        </authorList>
    </citation>
    <scope>NUCLEOTIDE SEQUENCE [LARGE SCALE GENOMIC DNA]</scope>
    <source>
        <strain evidence="2">NIES-1949</strain>
    </source>
</reference>
<sequence>MPAKDIYHNAVRFALVKDGWNILTEDYTLEYGGDRLYVDIAAEKSIAAEKQGQKILVEVKSFLGRSFIHDLEQAVGQYVVYRDILLETELDFELYLAITYGTYKSYFQRQLTQMIINRNQVKLLIVDAESEVIMQWIN</sequence>
<keyword evidence="2" id="KW-1185">Reference proteome</keyword>
<comment type="caution">
    <text evidence="1">The sequence shown here is derived from an EMBL/GenBank/DDBJ whole genome shotgun (WGS) entry which is preliminary data.</text>
</comment>
<dbReference type="SUPFAM" id="SSF52980">
    <property type="entry name" value="Restriction endonuclease-like"/>
    <property type="match status" value="1"/>
</dbReference>
<dbReference type="CDD" id="cd22366">
    <property type="entry name" value="XisH-like"/>
    <property type="match status" value="1"/>
</dbReference>